<dbReference type="EMBL" id="RJJE01000017">
    <property type="protein sequence ID" value="RNI28369.1"/>
    <property type="molecule type" value="Genomic_DNA"/>
</dbReference>
<evidence type="ECO:0000259" key="8">
    <source>
        <dbReference type="Pfam" id="PF17851"/>
    </source>
</evidence>
<dbReference type="Pfam" id="PF04616">
    <property type="entry name" value="Glyco_hydro_43"/>
    <property type="match status" value="1"/>
</dbReference>
<protein>
    <submittedName>
        <fullName evidence="9">Glycoside hydrolase family 43 protein</fullName>
    </submittedName>
</protein>
<sequence>MICSNLRARRLQNWKLLFSTLLLGFLFGFTAQAQQQRQTFQNPIFPGFYPDPSICRVGEDYYLIHSSFAYFPGVPIFHSKDLVNWNQIGNILDRPEQLNLDGHGVSRGIFAPTISYKDGTFYMVTTLIDKGGNFVVTATNPAGPWSNPHWIPNVNGIDPSLFHDDDGKSYIIYNSDAPDNKPQYDGHRTLRMFEFDLKTMKTVGPQHLLVNGGVDFSKKPVWIEGPHVYKVNGYYYLMAAEGGTSVHHSEVILRSKSVTGPYVPYEQNPILTQRDLPANRPNPVSATGHADLVQTQKGEWWAVFLATRPYDGAGDHYNTGRETFLAPVAWKDGWPIINPGNELVQYRYSVPNLPAQKKAAFPLTGNFTYREEFKSKTLPMYWLQLRTPRTPWYSLSQPAGKLTLDVRPESFNEKVNVSFIARRQQHVKGSASTVVEFTPQKENEFAGLVAFQNDEHYYTIGKTMKGSEPVVRLFKADNTVLAEKTLTSKENKQPLYLKVTFNGGSYAFYYATQKGKWLLLKDNVDGKYLSTRVAGGFVGVTLGMYATSNGQPSTNKASFDWFDYEGNDAIFEPASAPAQPGK</sequence>
<evidence type="ECO:0000256" key="2">
    <source>
        <dbReference type="ARBA" id="ARBA00022801"/>
    </source>
</evidence>
<name>A0A3M9MSA7_9BACT</name>
<proteinExistence type="inferred from homology"/>
<evidence type="ECO:0000256" key="3">
    <source>
        <dbReference type="ARBA" id="ARBA00023295"/>
    </source>
</evidence>
<evidence type="ECO:0000256" key="7">
    <source>
        <dbReference type="SAM" id="SignalP"/>
    </source>
</evidence>
<evidence type="ECO:0000256" key="6">
    <source>
        <dbReference type="RuleBase" id="RU361187"/>
    </source>
</evidence>
<dbReference type="CDD" id="cd18617">
    <property type="entry name" value="GH43_XynB-like"/>
    <property type="match status" value="1"/>
</dbReference>
<dbReference type="AlphaFoldDB" id="A0A3M9MSA7"/>
<feature type="signal peptide" evidence="7">
    <location>
        <begin position="1"/>
        <end position="33"/>
    </location>
</feature>
<dbReference type="InterPro" id="IPR013320">
    <property type="entry name" value="ConA-like_dom_sf"/>
</dbReference>
<evidence type="ECO:0000256" key="5">
    <source>
        <dbReference type="PIRSR" id="PIRSR606710-2"/>
    </source>
</evidence>
<keyword evidence="2 6" id="KW-0378">Hydrolase</keyword>
<dbReference type="SUPFAM" id="SSF49899">
    <property type="entry name" value="Concanavalin A-like lectins/glucanases"/>
    <property type="match status" value="1"/>
</dbReference>
<dbReference type="SUPFAM" id="SSF75005">
    <property type="entry name" value="Arabinanase/levansucrase/invertase"/>
    <property type="match status" value="1"/>
</dbReference>
<dbReference type="InterPro" id="IPR006710">
    <property type="entry name" value="Glyco_hydro_43"/>
</dbReference>
<feature type="site" description="Important for catalytic activity, responsible for pKa modulation of the active site Glu and correct orientation of both the proton donor and substrate" evidence="5">
    <location>
        <position position="158"/>
    </location>
</feature>
<keyword evidence="3 6" id="KW-0326">Glycosidase</keyword>
<evidence type="ECO:0000313" key="9">
    <source>
        <dbReference type="EMBL" id="RNI28369.1"/>
    </source>
</evidence>
<feature type="chain" id="PRO_5018280515" evidence="7">
    <location>
        <begin position="34"/>
        <end position="582"/>
    </location>
</feature>
<keyword evidence="10" id="KW-1185">Reference proteome</keyword>
<organism evidence="9 10">
    <name type="scientific">Rufibacter immobilis</name>
    <dbReference type="NCBI Taxonomy" id="1348778"/>
    <lineage>
        <taxon>Bacteria</taxon>
        <taxon>Pseudomonadati</taxon>
        <taxon>Bacteroidota</taxon>
        <taxon>Cytophagia</taxon>
        <taxon>Cytophagales</taxon>
        <taxon>Hymenobacteraceae</taxon>
        <taxon>Rufibacter</taxon>
    </lineage>
</organism>
<reference evidence="9 10" key="1">
    <citation type="submission" date="2018-11" db="EMBL/GenBank/DDBJ databases">
        <title>Rufibacter latericius sp. nov., isolated from water in Baiyang Lake.</title>
        <authorList>
            <person name="Yang Y."/>
        </authorList>
    </citation>
    <scope>NUCLEOTIDE SEQUENCE [LARGE SCALE GENOMIC DNA]</scope>
    <source>
        <strain evidence="9 10">MCC P1</strain>
    </source>
</reference>
<dbReference type="OrthoDB" id="9801455at2"/>
<dbReference type="GO" id="GO:0005975">
    <property type="term" value="P:carbohydrate metabolic process"/>
    <property type="evidence" value="ECO:0007669"/>
    <property type="project" value="InterPro"/>
</dbReference>
<evidence type="ECO:0000256" key="1">
    <source>
        <dbReference type="ARBA" id="ARBA00009865"/>
    </source>
</evidence>
<dbReference type="GO" id="GO:0004553">
    <property type="term" value="F:hydrolase activity, hydrolyzing O-glycosyl compounds"/>
    <property type="evidence" value="ECO:0007669"/>
    <property type="project" value="InterPro"/>
</dbReference>
<comment type="similarity">
    <text evidence="1 6">Belongs to the glycosyl hydrolase 43 family.</text>
</comment>
<dbReference type="InterPro" id="IPR041542">
    <property type="entry name" value="GH43_C2"/>
</dbReference>
<feature type="domain" description="Beta-xylosidase C-terminal Concanavalin A-like" evidence="8">
    <location>
        <begin position="370"/>
        <end position="565"/>
    </location>
</feature>
<dbReference type="Gene3D" id="2.115.10.20">
    <property type="entry name" value="Glycosyl hydrolase domain, family 43"/>
    <property type="match status" value="1"/>
</dbReference>
<accession>A0A3M9MSA7</accession>
<feature type="active site" description="Proton donor" evidence="4">
    <location>
        <position position="224"/>
    </location>
</feature>
<evidence type="ECO:0000256" key="4">
    <source>
        <dbReference type="PIRSR" id="PIRSR606710-1"/>
    </source>
</evidence>
<dbReference type="PANTHER" id="PTHR42812">
    <property type="entry name" value="BETA-XYLOSIDASE"/>
    <property type="match status" value="1"/>
</dbReference>
<dbReference type="InterPro" id="IPR051795">
    <property type="entry name" value="Glycosyl_Hydrlase_43"/>
</dbReference>
<keyword evidence="7" id="KW-0732">Signal</keyword>
<comment type="caution">
    <text evidence="9">The sequence shown here is derived from an EMBL/GenBank/DDBJ whole genome shotgun (WGS) entry which is preliminary data.</text>
</comment>
<dbReference type="Proteomes" id="UP000271010">
    <property type="component" value="Unassembled WGS sequence"/>
</dbReference>
<feature type="active site" description="Proton acceptor" evidence="4">
    <location>
        <position position="51"/>
    </location>
</feature>
<evidence type="ECO:0000313" key="10">
    <source>
        <dbReference type="Proteomes" id="UP000271010"/>
    </source>
</evidence>
<gene>
    <name evidence="9" type="ORF">EFA69_13655</name>
</gene>
<dbReference type="PANTHER" id="PTHR42812:SF12">
    <property type="entry name" value="BETA-XYLOSIDASE-RELATED"/>
    <property type="match status" value="1"/>
</dbReference>
<dbReference type="InterPro" id="IPR023296">
    <property type="entry name" value="Glyco_hydro_beta-prop_sf"/>
</dbReference>
<dbReference type="Gene3D" id="2.60.120.200">
    <property type="match status" value="1"/>
</dbReference>
<dbReference type="Pfam" id="PF17851">
    <property type="entry name" value="GH43_C2"/>
    <property type="match status" value="1"/>
</dbReference>